<dbReference type="RefSeq" id="WP_090849033.1">
    <property type="nucleotide sequence ID" value="NZ_FNXG01000009.1"/>
</dbReference>
<feature type="chain" id="PRO_5011639568" evidence="1">
    <location>
        <begin position="23"/>
        <end position="527"/>
    </location>
</feature>
<dbReference type="AlphaFoldDB" id="A0A1H6NGE9"/>
<evidence type="ECO:0000313" key="3">
    <source>
        <dbReference type="Proteomes" id="UP000199125"/>
    </source>
</evidence>
<dbReference type="Proteomes" id="UP000199125">
    <property type="component" value="Unassembled WGS sequence"/>
</dbReference>
<dbReference type="OrthoDB" id="7315565at2"/>
<feature type="signal peptide" evidence="1">
    <location>
        <begin position="1"/>
        <end position="22"/>
    </location>
</feature>
<gene>
    <name evidence="2" type="ORF">SAMN04488075_3090</name>
</gene>
<protein>
    <submittedName>
        <fullName evidence="2">Uncharacterized protein</fullName>
    </submittedName>
</protein>
<evidence type="ECO:0000256" key="1">
    <source>
        <dbReference type="SAM" id="SignalP"/>
    </source>
</evidence>
<sequence length="527" mass="57063">MRTAPHLFCVLVALGLAGTAHADPLAELSDSVTDLFSRAENARAHARHCAGRPDADRVALRDALAGWSHRNDAAGYDALMAALKDAAPGLAEQTEAAYAQIAAAVAQQITTKPQLCTGLPDRLKSEEFALRPTLRETRRIARDLGVRPADPMPPRIEPGLLAAVQPLAQFSAWASAAMAEIGSAPGAQSDRALREAREEHLLALLEPQGRLAFRGRVISDSELREWRGDRQSSFAASCRRFADEDGQQRMDDLVGSTAVLTGKVYWVRDDAPGGMIGLRDCSILNAAEAGLPLAHAGPVELEPRPPELAELLAAPGPRIGSADVDRVLYTAEFSTRLDGAGNGYLDRQEDIWVLLRDGTAMRHDWPVPFGDLALDMSRAREPGRWFTWVEHGKDVVLTAADGTTLELAGAERLLPMPEGGTISGRWAMTDIAPGGLRRDRSFDFAADGTLLHSSDSFVGGRVGTSFITSALSPEQETRFVYRFQGYALILTGPEGEERHFAARLQNGDPAAPDNLIIDGRVYWRDDK</sequence>
<keyword evidence="1" id="KW-0732">Signal</keyword>
<dbReference type="EMBL" id="FNXG01000009">
    <property type="protein sequence ID" value="SEI12345.1"/>
    <property type="molecule type" value="Genomic_DNA"/>
</dbReference>
<evidence type="ECO:0000313" key="2">
    <source>
        <dbReference type="EMBL" id="SEI12345.1"/>
    </source>
</evidence>
<keyword evidence="3" id="KW-1185">Reference proteome</keyword>
<dbReference type="STRING" id="65735.SAMN04488075_3090"/>
<name>A0A1H6NGE9_9RHOB</name>
<accession>A0A1H6NGE9</accession>
<reference evidence="3" key="1">
    <citation type="submission" date="2016-10" db="EMBL/GenBank/DDBJ databases">
        <authorList>
            <person name="Varghese N."/>
            <person name="Submissions S."/>
        </authorList>
    </citation>
    <scope>NUCLEOTIDE SEQUENCE [LARGE SCALE GENOMIC DNA]</scope>
    <source>
        <strain evidence="3">DSM 11593</strain>
    </source>
</reference>
<proteinExistence type="predicted"/>
<organism evidence="2 3">
    <name type="scientific">Paracoccus alkenifer</name>
    <dbReference type="NCBI Taxonomy" id="65735"/>
    <lineage>
        <taxon>Bacteria</taxon>
        <taxon>Pseudomonadati</taxon>
        <taxon>Pseudomonadota</taxon>
        <taxon>Alphaproteobacteria</taxon>
        <taxon>Rhodobacterales</taxon>
        <taxon>Paracoccaceae</taxon>
        <taxon>Paracoccus</taxon>
    </lineage>
</organism>